<protein>
    <submittedName>
        <fullName evidence="1">Dephospho-CoA kinase</fullName>
        <ecNumber evidence="1">2.7.1.24</ecNumber>
    </submittedName>
</protein>
<reference evidence="1" key="1">
    <citation type="submission" date="2021-01" db="EMBL/GenBank/DDBJ databases">
        <title>Complete genome sequence of Clostridiales bacterium R-7.</title>
        <authorList>
            <person name="Mahoney-Kurpe S.C."/>
            <person name="Palevich N."/>
            <person name="Koike S."/>
            <person name="Moon C.D."/>
            <person name="Attwood G.T."/>
        </authorList>
    </citation>
    <scope>NUCLEOTIDE SEQUENCE</scope>
    <source>
        <strain evidence="1">R-7</strain>
    </source>
</reference>
<proteinExistence type="predicted"/>
<sequence>MRLIGITGSIACGKSTVSRELFRRGYPVIDGDVLARELTGAGGAAMAEIGSVFGDRYIASDGSLNRRMMGQLVFSDSTARARLDQLMAPYLQNLTMERISQARASGASLCFLDMPLLFEKGYDRYCDAVWCVWLPEETQLERLIARDKFTREEALSRMRAVMSSDQKADLSSVVIDNSGSVENTLRQVNEQLQVELRRSEASARRRRAPEAAPVVAQQRSAPPSLPPDMDAVQRPDSSRRKPSERKAEWPMPRWTKIALICALFVLLSAFTAQMLMGGYLSGRQKLHEAEQEAIDENYPLYYTEAIRKNAAEFHLAPALVAAVIRNESSFRPTVESSVGARGLMQLMPDTAEWIAHKLKVDNYSFEMMNDPESNIRFGCWYLSYLSSLFSSDPWCVVCAYHAGQGEVSSWLANPLYSSDQKTLIRSNLPEGPTKQYAGRVTRDYGIYQAKYFDQGAVVSPSADNVAAD</sequence>
<keyword evidence="1" id="KW-0808">Transferase</keyword>
<dbReference type="Proteomes" id="UP000682782">
    <property type="component" value="Chromosome"/>
</dbReference>
<keyword evidence="2" id="KW-1185">Reference proteome</keyword>
<gene>
    <name evidence="1" type="ORF">JYE49_05135</name>
</gene>
<name>A0AC61NME7_9FIRM</name>
<keyword evidence="1" id="KW-0418">Kinase</keyword>
<dbReference type="EMBL" id="CP068393">
    <property type="protein sequence ID" value="QUC68078.1"/>
    <property type="molecule type" value="Genomic_DNA"/>
</dbReference>
<organism evidence="1 2">
    <name type="scientific">Aristaeella hokkaidonensis</name>
    <dbReference type="NCBI Taxonomy" id="3046382"/>
    <lineage>
        <taxon>Bacteria</taxon>
        <taxon>Bacillati</taxon>
        <taxon>Bacillota</taxon>
        <taxon>Clostridia</taxon>
        <taxon>Eubacteriales</taxon>
        <taxon>Aristaeellaceae</taxon>
        <taxon>Aristaeella</taxon>
    </lineage>
</organism>
<evidence type="ECO:0000313" key="2">
    <source>
        <dbReference type="Proteomes" id="UP000682782"/>
    </source>
</evidence>
<evidence type="ECO:0000313" key="1">
    <source>
        <dbReference type="EMBL" id="QUC68078.1"/>
    </source>
</evidence>
<dbReference type="EC" id="2.7.1.24" evidence="1"/>
<accession>A0AC61NME7</accession>